<evidence type="ECO:0000256" key="2">
    <source>
        <dbReference type="ARBA" id="ARBA00006683"/>
    </source>
</evidence>
<comment type="subcellular location">
    <subcellularLocation>
        <location evidence="1">Cell membrane</location>
        <topology evidence="1">Multi-pass membrane protein</topology>
    </subcellularLocation>
</comment>
<evidence type="ECO:0000313" key="9">
    <source>
        <dbReference type="EMBL" id="MFC0216439.1"/>
    </source>
</evidence>
<proteinExistence type="inferred from homology"/>
<protein>
    <submittedName>
        <fullName evidence="9">YveK family protein</fullName>
    </submittedName>
</protein>
<comment type="caution">
    <text evidence="9">The sequence shown here is derived from an EMBL/GenBank/DDBJ whole genome shotgun (WGS) entry which is preliminary data.</text>
</comment>
<accession>A0ABV6DUZ5</accession>
<evidence type="ECO:0000256" key="3">
    <source>
        <dbReference type="ARBA" id="ARBA00022475"/>
    </source>
</evidence>
<dbReference type="InterPro" id="IPR003856">
    <property type="entry name" value="LPS_length_determ_N"/>
</dbReference>
<evidence type="ECO:0000256" key="5">
    <source>
        <dbReference type="ARBA" id="ARBA00022989"/>
    </source>
</evidence>
<keyword evidence="10" id="KW-1185">Reference proteome</keyword>
<sequence>MEIDLKVYLNMIRKRLWIVVVTLAIFTLAANYYSNRNYQPVYQASSKIIIAEKASADAFSASQFSFGGMSVDTSMIGTYKEIIKLPLIMDKVVQRHPDLNLTADQLATKISLISIGETQLMAIVATDSSHEKAVRIANSVTEVFQAEVPKLLNLDNIEILTKAKSVPNPKPINEKSSRNIALAAAASVVIGVGIIVVLDFLDDSIRTVKDVKSVFHAPTLAVVPKRRERGLKRLWPFPLRKKGRSGDTYAAKS</sequence>
<name>A0ABV6DUZ5_9BACL</name>
<dbReference type="Proteomes" id="UP001589776">
    <property type="component" value="Unassembled WGS sequence"/>
</dbReference>
<evidence type="ECO:0000256" key="4">
    <source>
        <dbReference type="ARBA" id="ARBA00022692"/>
    </source>
</evidence>
<organism evidence="9 10">
    <name type="scientific">Paenibacillus chartarius</name>
    <dbReference type="NCBI Taxonomy" id="747481"/>
    <lineage>
        <taxon>Bacteria</taxon>
        <taxon>Bacillati</taxon>
        <taxon>Bacillota</taxon>
        <taxon>Bacilli</taxon>
        <taxon>Bacillales</taxon>
        <taxon>Paenibacillaceae</taxon>
        <taxon>Paenibacillus</taxon>
    </lineage>
</organism>
<evidence type="ECO:0000256" key="7">
    <source>
        <dbReference type="SAM" id="Phobius"/>
    </source>
</evidence>
<dbReference type="RefSeq" id="WP_377474627.1">
    <property type="nucleotide sequence ID" value="NZ_JBHLWN010000121.1"/>
</dbReference>
<keyword evidence="4 7" id="KW-0812">Transmembrane</keyword>
<comment type="similarity">
    <text evidence="2">Belongs to the CpsC/CapA family.</text>
</comment>
<evidence type="ECO:0000256" key="6">
    <source>
        <dbReference type="ARBA" id="ARBA00023136"/>
    </source>
</evidence>
<gene>
    <name evidence="9" type="ORF">ACFFK0_29000</name>
</gene>
<feature type="transmembrane region" description="Helical" evidence="7">
    <location>
        <begin position="16"/>
        <end position="33"/>
    </location>
</feature>
<feature type="domain" description="Polysaccharide chain length determinant N-terminal" evidence="8">
    <location>
        <begin position="2"/>
        <end position="94"/>
    </location>
</feature>
<evidence type="ECO:0000259" key="8">
    <source>
        <dbReference type="Pfam" id="PF02706"/>
    </source>
</evidence>
<feature type="transmembrane region" description="Helical" evidence="7">
    <location>
        <begin position="180"/>
        <end position="201"/>
    </location>
</feature>
<dbReference type="InterPro" id="IPR050445">
    <property type="entry name" value="Bact_polysacc_biosynth/exp"/>
</dbReference>
<dbReference type="EMBL" id="JBHLWN010000121">
    <property type="protein sequence ID" value="MFC0216439.1"/>
    <property type="molecule type" value="Genomic_DNA"/>
</dbReference>
<dbReference type="Pfam" id="PF02706">
    <property type="entry name" value="Wzz"/>
    <property type="match status" value="1"/>
</dbReference>
<keyword evidence="5 7" id="KW-1133">Transmembrane helix</keyword>
<evidence type="ECO:0000313" key="10">
    <source>
        <dbReference type="Proteomes" id="UP001589776"/>
    </source>
</evidence>
<reference evidence="9 10" key="1">
    <citation type="submission" date="2024-09" db="EMBL/GenBank/DDBJ databases">
        <authorList>
            <person name="Sun Q."/>
            <person name="Mori K."/>
        </authorList>
    </citation>
    <scope>NUCLEOTIDE SEQUENCE [LARGE SCALE GENOMIC DNA]</scope>
    <source>
        <strain evidence="9 10">CCM 7759</strain>
    </source>
</reference>
<dbReference type="PANTHER" id="PTHR32309:SF13">
    <property type="entry name" value="FERRIC ENTEROBACTIN TRANSPORT PROTEIN FEPE"/>
    <property type="match status" value="1"/>
</dbReference>
<evidence type="ECO:0000256" key="1">
    <source>
        <dbReference type="ARBA" id="ARBA00004651"/>
    </source>
</evidence>
<keyword evidence="6 7" id="KW-0472">Membrane</keyword>
<dbReference type="PANTHER" id="PTHR32309">
    <property type="entry name" value="TYROSINE-PROTEIN KINASE"/>
    <property type="match status" value="1"/>
</dbReference>
<keyword evidence="3" id="KW-1003">Cell membrane</keyword>